<dbReference type="Proteomes" id="UP001463408">
    <property type="component" value="Unassembled WGS sequence"/>
</dbReference>
<keyword evidence="2" id="KW-1185">Reference proteome</keyword>
<accession>A0ABV1PFL6</accession>
<dbReference type="EMBL" id="JBEHEF010000031">
    <property type="protein sequence ID" value="MEQ9939934.1"/>
    <property type="molecule type" value="Genomic_DNA"/>
</dbReference>
<organism evidence="1 2">
    <name type="scientific">Pectobacterium polonicum</name>
    <dbReference type="NCBI Taxonomy" id="2485124"/>
    <lineage>
        <taxon>Bacteria</taxon>
        <taxon>Pseudomonadati</taxon>
        <taxon>Pseudomonadota</taxon>
        <taxon>Gammaproteobacteria</taxon>
        <taxon>Enterobacterales</taxon>
        <taxon>Pectobacteriaceae</taxon>
        <taxon>Pectobacterium</taxon>
    </lineage>
</organism>
<dbReference type="RefSeq" id="WP_273856526.1">
    <property type="nucleotide sequence ID" value="NZ_JAQRNC010000008.1"/>
</dbReference>
<gene>
    <name evidence="1" type="ORF">ABRQ07_20395</name>
</gene>
<evidence type="ECO:0000313" key="2">
    <source>
        <dbReference type="Proteomes" id="UP001463408"/>
    </source>
</evidence>
<evidence type="ECO:0000313" key="1">
    <source>
        <dbReference type="EMBL" id="MEQ9939934.1"/>
    </source>
</evidence>
<protein>
    <submittedName>
        <fullName evidence="1">Uncharacterized protein</fullName>
    </submittedName>
</protein>
<reference evidence="1 2" key="1">
    <citation type="submission" date="2024-06" db="EMBL/GenBank/DDBJ databases">
        <title>Pangenomics to understand the prophage dynamics in the radiating lineages of P. brasiliense.</title>
        <authorList>
            <person name="Pardeshi L.A."/>
            <person name="Van Duivenbode I."/>
            <person name="Jonkheer E.M."/>
            <person name="Pel M.J.C."/>
            <person name="Kupczok A."/>
            <person name="De Ridder D."/>
            <person name="Smit S."/>
            <person name="Van Der Lee T.J."/>
        </authorList>
    </citation>
    <scope>NUCLEOTIDE SEQUENCE [LARGE SCALE GENOMIC DNA]</scope>
    <source>
        <strain evidence="1 2">PD 8607</strain>
    </source>
</reference>
<proteinExistence type="predicted"/>
<sequence>MVNHTIIQTLISIYLIMREKTDGRGEINHFLIPLREIDIGDFMDVLFEFFLPKNIDLKVLGWKEVYIEWGGGEYSYDPKLYKWNDLISFEFNKEIQCYERLLGKYICLDDYFSYTLKGSLISELEWCVNKNTDEKNNLMSLFVNKFLNEIKYWTVLTLVDGDQFDEVYEIDSNTDAFSIIKKSLDWNDPKGIALIKKDR</sequence>
<comment type="caution">
    <text evidence="1">The sequence shown here is derived from an EMBL/GenBank/DDBJ whole genome shotgun (WGS) entry which is preliminary data.</text>
</comment>
<name>A0ABV1PFL6_9GAMM</name>